<proteinExistence type="predicted"/>
<organism evidence="1">
    <name type="scientific">hydrocarbon metagenome</name>
    <dbReference type="NCBI Taxonomy" id="938273"/>
    <lineage>
        <taxon>unclassified sequences</taxon>
        <taxon>metagenomes</taxon>
        <taxon>ecological metagenomes</taxon>
    </lineage>
</organism>
<sequence length="358" mass="40780">MKILINIKNESLKRYSKITGIQFESLDTKDTNDAVAIVLQGDDFQTNLDKALGLDIPIVTVAGYENSQDHQYAIEAGIPDEAILVVRGDMVTNQGEFQFPKKKGVKVNNLMEVCKYVHKNNILPEIYIWLIPEPEHDQEEVEIWRYKDNAEETADRPVEKPMPNPADVDPEFKITNDIRQQPGIQKHDKPKNKQINQMPIKDFTKQYKKIVAVLKTNSGVNSGSIVKKITANLKGFHLEMVEKPASYKCYAEPINNAVQSSNYGYLKDQEVIYSTSGFDTLVIEVEPTQNILAIMESIMPNINYIIHLTGSYDKNKSDIDAWISMGLPIYGILPVEDEEKYRKKYPDLIKDINEISKL</sequence>
<reference evidence="1" key="1">
    <citation type="journal article" date="2015" name="Proc. Natl. Acad. Sci. U.S.A.">
        <title>Networks of energetic and metabolic interactions define dynamics in microbial communities.</title>
        <authorList>
            <person name="Embree M."/>
            <person name="Liu J.K."/>
            <person name="Al-Bassam M.M."/>
            <person name="Zengler K."/>
        </authorList>
    </citation>
    <scope>NUCLEOTIDE SEQUENCE</scope>
</reference>
<dbReference type="AlphaFoldDB" id="A0A0W8E9D8"/>
<evidence type="ECO:0000313" key="1">
    <source>
        <dbReference type="EMBL" id="KUG05237.1"/>
    </source>
</evidence>
<comment type="caution">
    <text evidence="1">The sequence shown here is derived from an EMBL/GenBank/DDBJ whole genome shotgun (WGS) entry which is preliminary data.</text>
</comment>
<dbReference type="EMBL" id="LNQE01001822">
    <property type="protein sequence ID" value="KUG05237.1"/>
    <property type="molecule type" value="Genomic_DNA"/>
</dbReference>
<gene>
    <name evidence="1" type="ORF">ASZ90_017310</name>
</gene>
<protein>
    <submittedName>
        <fullName evidence="1">Uncharacterized protein</fullName>
    </submittedName>
</protein>
<name>A0A0W8E9D8_9ZZZZ</name>
<accession>A0A0W8E9D8</accession>